<dbReference type="InterPro" id="IPR039424">
    <property type="entry name" value="SBP_5"/>
</dbReference>
<evidence type="ECO:0000313" key="4">
    <source>
        <dbReference type="Proteomes" id="UP000826651"/>
    </source>
</evidence>
<name>A0ABS7SH74_9MICO</name>
<dbReference type="CDD" id="cd08504">
    <property type="entry name" value="PBP2_OppA"/>
    <property type="match status" value="1"/>
</dbReference>
<dbReference type="PANTHER" id="PTHR30290:SF83">
    <property type="entry name" value="ABC TRANSPORTER SUBSTRATE-BINDING PROTEIN"/>
    <property type="match status" value="1"/>
</dbReference>
<dbReference type="Gene3D" id="3.90.76.10">
    <property type="entry name" value="Dipeptide-binding Protein, Domain 1"/>
    <property type="match status" value="1"/>
</dbReference>
<dbReference type="Gene3D" id="3.10.105.10">
    <property type="entry name" value="Dipeptide-binding Protein, Domain 3"/>
    <property type="match status" value="1"/>
</dbReference>
<proteinExistence type="predicted"/>
<dbReference type="PANTHER" id="PTHR30290">
    <property type="entry name" value="PERIPLASMIC BINDING COMPONENT OF ABC TRANSPORTER"/>
    <property type="match status" value="1"/>
</dbReference>
<evidence type="ECO:0000259" key="2">
    <source>
        <dbReference type="Pfam" id="PF00496"/>
    </source>
</evidence>
<feature type="region of interest" description="Disordered" evidence="1">
    <location>
        <begin position="28"/>
        <end position="49"/>
    </location>
</feature>
<protein>
    <submittedName>
        <fullName evidence="3">Peptide ABC transporter substrate-binding protein</fullName>
    </submittedName>
</protein>
<dbReference type="EMBL" id="JAGSHT010000030">
    <property type="protein sequence ID" value="MBZ2199552.1"/>
    <property type="molecule type" value="Genomic_DNA"/>
</dbReference>
<dbReference type="Pfam" id="PF00496">
    <property type="entry name" value="SBP_bac_5"/>
    <property type="match status" value="1"/>
</dbReference>
<organism evidence="3 4">
    <name type="scientific">Occultella gossypii</name>
    <dbReference type="NCBI Taxonomy" id="2800820"/>
    <lineage>
        <taxon>Bacteria</taxon>
        <taxon>Bacillati</taxon>
        <taxon>Actinomycetota</taxon>
        <taxon>Actinomycetes</taxon>
        <taxon>Micrococcales</taxon>
        <taxon>Ruaniaceae</taxon>
        <taxon>Occultella</taxon>
    </lineage>
</organism>
<dbReference type="Proteomes" id="UP000826651">
    <property type="component" value="Unassembled WGS sequence"/>
</dbReference>
<dbReference type="Gene3D" id="3.40.190.10">
    <property type="entry name" value="Periplasmic binding protein-like II"/>
    <property type="match status" value="1"/>
</dbReference>
<reference evidence="3 4" key="1">
    <citation type="submission" date="2021-04" db="EMBL/GenBank/DDBJ databases">
        <title>Ruania sp. nov., isolated from sandy soil of mangrove forest.</title>
        <authorList>
            <person name="Ge X."/>
            <person name="Huang R."/>
            <person name="Liu W."/>
        </authorList>
    </citation>
    <scope>NUCLEOTIDE SEQUENCE [LARGE SCALE GENOMIC DNA]</scope>
    <source>
        <strain evidence="3 4">N2-46</strain>
    </source>
</reference>
<accession>A0ABS7SH74</accession>
<gene>
    <name evidence="3" type="ORF">KCQ71_25645</name>
</gene>
<dbReference type="RefSeq" id="WP_223411550.1">
    <property type="nucleotide sequence ID" value="NZ_JAGSHT010000030.1"/>
</dbReference>
<comment type="caution">
    <text evidence="3">The sequence shown here is derived from an EMBL/GenBank/DDBJ whole genome shotgun (WGS) entry which is preliminary data.</text>
</comment>
<feature type="domain" description="Solute-binding protein family 5" evidence="2">
    <location>
        <begin position="92"/>
        <end position="460"/>
    </location>
</feature>
<dbReference type="SUPFAM" id="SSF53850">
    <property type="entry name" value="Periplasmic binding protein-like II"/>
    <property type="match status" value="1"/>
</dbReference>
<keyword evidence="4" id="KW-1185">Reference proteome</keyword>
<evidence type="ECO:0000313" key="3">
    <source>
        <dbReference type="EMBL" id="MBZ2199552.1"/>
    </source>
</evidence>
<dbReference type="InterPro" id="IPR000914">
    <property type="entry name" value="SBP_5_dom"/>
</dbReference>
<sequence>MNGGITVSRRLFLGGGIGVTGLTLAGCGFEGQDEPEPTGADGAEGPSGTMRLAISSGSIDSLDPHYVNNVMLVVPAGLLEGLVLSNDEGNDVVPAAAESWEVSEDASTYTFTMRAGATWSNGDPVTAGDAEWSFKRLLTPTGAGTNYAAGASSYLSGLGIKGATEHLSGADTDWANVGISASDDATLVVELEAPNSDFLLLMSHYSMVLLHPASLEAMPQDWMQPENWVGNGAYVPQTWSPTSSLKMVANESYWDFASVRVATIDMVLGMDATATLTSFNSGDLDIVSANATVVQQDPELQEKIVEVPGYGITYLQRMWGGHEAINDERVRRALSMAIDRDALAAVTGGSEGGTTLIPGNTVPGWDSGLAVAYDVDGALALLDEAGFGDGLPDARLQFTFESPWLEALAEQWHEALGITLHIELLEGGVHTETRWAPFEDTSLMSFYGGTFSGLTTMSNWVNNIFGPDYVRQFSLSTEDWLAHQVIQADESLDGAAKAAALEESLATNSDPRAQEFAELAVQARGTVDEAERTQTFLQAAALREEMAFTIPLMWNSRLFAVADDVEGFAPRAAPETCYYKYLSRSEG</sequence>
<evidence type="ECO:0000256" key="1">
    <source>
        <dbReference type="SAM" id="MobiDB-lite"/>
    </source>
</evidence>